<feature type="compositionally biased region" description="Gly residues" evidence="1">
    <location>
        <begin position="278"/>
        <end position="287"/>
    </location>
</feature>
<dbReference type="EMBL" id="JAAAIP010000428">
    <property type="protein sequence ID" value="KAG0317349.1"/>
    <property type="molecule type" value="Genomic_DNA"/>
</dbReference>
<comment type="caution">
    <text evidence="2">The sequence shown here is derived from an EMBL/GenBank/DDBJ whole genome shotgun (WGS) entry which is preliminary data.</text>
</comment>
<organism evidence="2 3">
    <name type="scientific">Dissophora globulifera</name>
    <dbReference type="NCBI Taxonomy" id="979702"/>
    <lineage>
        <taxon>Eukaryota</taxon>
        <taxon>Fungi</taxon>
        <taxon>Fungi incertae sedis</taxon>
        <taxon>Mucoromycota</taxon>
        <taxon>Mortierellomycotina</taxon>
        <taxon>Mortierellomycetes</taxon>
        <taxon>Mortierellales</taxon>
        <taxon>Mortierellaceae</taxon>
        <taxon>Dissophora</taxon>
    </lineage>
</organism>
<keyword evidence="3" id="KW-1185">Reference proteome</keyword>
<reference evidence="2" key="1">
    <citation type="journal article" date="2020" name="Fungal Divers.">
        <title>Resolving the Mortierellaceae phylogeny through synthesis of multi-gene phylogenetics and phylogenomics.</title>
        <authorList>
            <person name="Vandepol N."/>
            <person name="Liber J."/>
            <person name="Desiro A."/>
            <person name="Na H."/>
            <person name="Kennedy M."/>
            <person name="Barry K."/>
            <person name="Grigoriev I.V."/>
            <person name="Miller A.N."/>
            <person name="O'Donnell K."/>
            <person name="Stajich J.E."/>
            <person name="Bonito G."/>
        </authorList>
    </citation>
    <scope>NUCLEOTIDE SEQUENCE</scope>
    <source>
        <strain evidence="2">REB-010B</strain>
    </source>
</reference>
<sequence length="299" mass="34452">MPATSIMTNAHSTVDMELIAITNRVRELLYIEQEWLRKEERLILNIEHATDPSTIKPFKEQLEKVVKIRKEQQEKTRECQKYQALHERLRATETVRAAIRKGRNNGESYRAYSWRLEHLDRVYKICELPSHEELLKDLQLTVPSTTVNLIELRNYIHQIAEGSPKKKIDRVDVFIKYLGYMLGPDDASERKRSWIASIGSAQSDVASSRSDRPNKKPRRGTGGFYCGNGCGKNNTHDTADCKICNKCYRRGHIALNCFRKKTVSPERFRQWRHSGHPARGGRGGRGGRNVSSNYDLGNR</sequence>
<gene>
    <name evidence="2" type="ORF">BGZ99_006357</name>
</gene>
<accession>A0A9P6RCU3</accession>
<evidence type="ECO:0000256" key="1">
    <source>
        <dbReference type="SAM" id="MobiDB-lite"/>
    </source>
</evidence>
<dbReference type="AlphaFoldDB" id="A0A9P6RCU3"/>
<evidence type="ECO:0000313" key="3">
    <source>
        <dbReference type="Proteomes" id="UP000738325"/>
    </source>
</evidence>
<feature type="region of interest" description="Disordered" evidence="1">
    <location>
        <begin position="266"/>
        <end position="299"/>
    </location>
</feature>
<protein>
    <submittedName>
        <fullName evidence="2">Uncharacterized protein</fullName>
    </submittedName>
</protein>
<name>A0A9P6RCU3_9FUNG</name>
<feature type="compositionally biased region" description="Polar residues" evidence="1">
    <location>
        <begin position="289"/>
        <end position="299"/>
    </location>
</feature>
<evidence type="ECO:0000313" key="2">
    <source>
        <dbReference type="EMBL" id="KAG0317349.1"/>
    </source>
</evidence>
<proteinExistence type="predicted"/>
<dbReference type="Proteomes" id="UP000738325">
    <property type="component" value="Unassembled WGS sequence"/>
</dbReference>
<dbReference type="OrthoDB" id="2418706at2759"/>